<protein>
    <submittedName>
        <fullName evidence="2">Phage portal protein</fullName>
    </submittedName>
</protein>
<comment type="caution">
    <text evidence="2">The sequence shown here is derived from an EMBL/GenBank/DDBJ whole genome shotgun (WGS) entry which is preliminary data.</text>
</comment>
<feature type="compositionally biased region" description="Polar residues" evidence="1">
    <location>
        <begin position="38"/>
        <end position="48"/>
    </location>
</feature>
<evidence type="ECO:0000313" key="3">
    <source>
        <dbReference type="Proteomes" id="UP001254848"/>
    </source>
</evidence>
<proteinExistence type="predicted"/>
<name>A0ABU3NYG6_9FIRM</name>
<dbReference type="RefSeq" id="WP_413780347.1">
    <property type="nucleotide sequence ID" value="NZ_JAUOZS010000001.1"/>
</dbReference>
<dbReference type="Proteomes" id="UP001254848">
    <property type="component" value="Unassembled WGS sequence"/>
</dbReference>
<gene>
    <name evidence="2" type="ORF">Q4T40_11355</name>
</gene>
<dbReference type="EMBL" id="JAUOZS010000001">
    <property type="protein sequence ID" value="MDT8901844.1"/>
    <property type="molecule type" value="Genomic_DNA"/>
</dbReference>
<keyword evidence="3" id="KW-1185">Reference proteome</keyword>
<feature type="region of interest" description="Disordered" evidence="1">
    <location>
        <begin position="38"/>
        <end position="63"/>
    </location>
</feature>
<feature type="compositionally biased region" description="Low complexity" evidence="1">
    <location>
        <begin position="11"/>
        <end position="21"/>
    </location>
</feature>
<dbReference type="NCBIfam" id="TIGR01539">
    <property type="entry name" value="portal_lambda"/>
    <property type="match status" value="1"/>
</dbReference>
<dbReference type="Pfam" id="PF05136">
    <property type="entry name" value="Phage_portal_2"/>
    <property type="match status" value="1"/>
</dbReference>
<accession>A0ABU3NYG6</accession>
<evidence type="ECO:0000313" key="2">
    <source>
        <dbReference type="EMBL" id="MDT8901844.1"/>
    </source>
</evidence>
<feature type="region of interest" description="Disordered" evidence="1">
    <location>
        <begin position="1"/>
        <end position="21"/>
    </location>
</feature>
<dbReference type="InterPro" id="IPR006429">
    <property type="entry name" value="Phage_lambda_portal"/>
</dbReference>
<feature type="compositionally biased region" description="Basic residues" evidence="1">
    <location>
        <begin position="1"/>
        <end position="10"/>
    </location>
</feature>
<sequence length="546" mass="60348">MSNKRQRQKARQPTAPAAAAPGLVITARQVLRALNTGYSEGGASTSKGSMKGWTPEPSSPQSDIDVNLPLLRARSRSAVMNQPLAASAIATSRTHVIGAGLQVRPKIDWPVLGISQEKAKVWQRRTRRRFEVWARSKFCDLHRKNNFYDLQDIAYTGYLTNGDGWAALKYRPPLPGMPYSLRIQLFEADRVCNPDSPTMGALTLLSVRAVNTNNGNRIINGVEIDDDGAVVAYWICNRYPYDPTNMTEPPKWIRVEAFGKETGQPNILQICHDTRSEEYRGVPYLAPVLEALKQVTRYTEAELTAAIIKAFFTVFFEQQLQAGPQGFPLAEAVPDEEKVSIDPNDFELGAGSMNVLPPGYKANQIDAGRSISAYEPFTTQLIRQIAACLEQPYEVLIKAFTSSYSASRAALLQAWMAFKMRRTWFARDFNQPIYEAWLAEAVAIGDIEAPGFFDDPMIRAAWCGAEWYGPVMGVLDPVKEAEGAALRIEHGLSTGEKEAAEMTGTDWEENIAQRGMELQAMVAAGVTVPQMTGNTTPTKGGKKDDE</sequence>
<reference evidence="2 3" key="1">
    <citation type="submission" date="2023-07" db="EMBL/GenBank/DDBJ databases">
        <title>The novel representative of Negativicutes class, Anaeroselena agilis gen. nov. sp. nov.</title>
        <authorList>
            <person name="Prokofeva M.I."/>
            <person name="Elcheninov A.G."/>
            <person name="Klyukina A."/>
            <person name="Kublanov I.V."/>
            <person name="Frolov E.N."/>
            <person name="Podosokorskaya O.A."/>
        </authorList>
    </citation>
    <scope>NUCLEOTIDE SEQUENCE [LARGE SCALE GENOMIC DNA]</scope>
    <source>
        <strain evidence="2 3">4137-cl</strain>
    </source>
</reference>
<organism evidence="2 3">
    <name type="scientific">Anaeroselena agilis</name>
    <dbReference type="NCBI Taxonomy" id="3063788"/>
    <lineage>
        <taxon>Bacteria</taxon>
        <taxon>Bacillati</taxon>
        <taxon>Bacillota</taxon>
        <taxon>Negativicutes</taxon>
        <taxon>Acetonemataceae</taxon>
        <taxon>Anaeroselena</taxon>
    </lineage>
</organism>
<evidence type="ECO:0000256" key="1">
    <source>
        <dbReference type="SAM" id="MobiDB-lite"/>
    </source>
</evidence>